<evidence type="ECO:0000313" key="2">
    <source>
        <dbReference type="Proteomes" id="UP001203342"/>
    </source>
</evidence>
<evidence type="ECO:0000313" key="1">
    <source>
        <dbReference type="EMBL" id="MCL9771128.1"/>
    </source>
</evidence>
<protein>
    <submittedName>
        <fullName evidence="1">Uncharacterized protein</fullName>
    </submittedName>
</protein>
<comment type="caution">
    <text evidence="1">The sequence shown here is derived from an EMBL/GenBank/DDBJ whole genome shotgun (WGS) entry which is preliminary data.</text>
</comment>
<keyword evidence="2" id="KW-1185">Reference proteome</keyword>
<gene>
    <name evidence="1" type="ORF">NAT47_11950</name>
</gene>
<accession>A0ABT0TJI1</accession>
<name>A0ABT0TJI1_9FLAO</name>
<dbReference type="EMBL" id="JAMLJN010000013">
    <property type="protein sequence ID" value="MCL9771128.1"/>
    <property type="molecule type" value="Genomic_DNA"/>
</dbReference>
<proteinExistence type="predicted"/>
<dbReference type="RefSeq" id="WP_250583079.1">
    <property type="nucleotide sequence ID" value="NZ_JAMLJN010000013.1"/>
</dbReference>
<reference evidence="1 2" key="1">
    <citation type="submission" date="2022-05" db="EMBL/GenBank/DDBJ databases">
        <title>Flavobacterium sp., isolated from activated sludge.</title>
        <authorList>
            <person name="Ran Q."/>
        </authorList>
    </citation>
    <scope>NUCLEOTIDE SEQUENCE [LARGE SCALE GENOMIC DNA]</scope>
    <source>
        <strain evidence="1 2">HXWNR69</strain>
    </source>
</reference>
<organism evidence="1 2">
    <name type="scientific">Flavobacterium fragile</name>
    <dbReference type="NCBI Taxonomy" id="2949085"/>
    <lineage>
        <taxon>Bacteria</taxon>
        <taxon>Pseudomonadati</taxon>
        <taxon>Bacteroidota</taxon>
        <taxon>Flavobacteriia</taxon>
        <taxon>Flavobacteriales</taxon>
        <taxon>Flavobacteriaceae</taxon>
        <taxon>Flavobacterium</taxon>
    </lineage>
</organism>
<dbReference type="Proteomes" id="UP001203342">
    <property type="component" value="Unassembled WGS sequence"/>
</dbReference>
<sequence>MKKITLLIAFIGMITLQSCTKEEVIVQDSYDNDTISEVFEVTRSFNAANNYSALIDLGTPIYASDMILVYHLYDVIGGQDVWRLMPQTYYFNDGGELDYNFDFTRNDVNIFLDANFPLIDLSSAWTQNQTFRIVIVPGYFSNRSATQVNLKDFNAVVQSYGINLKTIKTLE</sequence>
<dbReference type="PROSITE" id="PS51257">
    <property type="entry name" value="PROKAR_LIPOPROTEIN"/>
    <property type="match status" value="1"/>
</dbReference>